<protein>
    <submittedName>
        <fullName evidence="2">Uncharacterized protein</fullName>
    </submittedName>
</protein>
<keyword evidence="3" id="KW-1185">Reference proteome</keyword>
<feature type="compositionally biased region" description="Basic and acidic residues" evidence="1">
    <location>
        <begin position="120"/>
        <end position="134"/>
    </location>
</feature>
<evidence type="ECO:0000313" key="2">
    <source>
        <dbReference type="EMBL" id="PKA48660.1"/>
    </source>
</evidence>
<gene>
    <name evidence="2" type="ORF">AXF42_Ash018477</name>
</gene>
<dbReference type="EMBL" id="KZ452270">
    <property type="protein sequence ID" value="PKA48660.1"/>
    <property type="molecule type" value="Genomic_DNA"/>
</dbReference>
<name>A0A2H9ZZD3_9ASPA</name>
<organism evidence="2 3">
    <name type="scientific">Apostasia shenzhenica</name>
    <dbReference type="NCBI Taxonomy" id="1088818"/>
    <lineage>
        <taxon>Eukaryota</taxon>
        <taxon>Viridiplantae</taxon>
        <taxon>Streptophyta</taxon>
        <taxon>Embryophyta</taxon>
        <taxon>Tracheophyta</taxon>
        <taxon>Spermatophyta</taxon>
        <taxon>Magnoliopsida</taxon>
        <taxon>Liliopsida</taxon>
        <taxon>Asparagales</taxon>
        <taxon>Orchidaceae</taxon>
        <taxon>Apostasioideae</taxon>
        <taxon>Apostasia</taxon>
    </lineage>
</organism>
<evidence type="ECO:0000313" key="3">
    <source>
        <dbReference type="Proteomes" id="UP000236161"/>
    </source>
</evidence>
<accession>A0A2H9ZZD3</accession>
<feature type="compositionally biased region" description="Polar residues" evidence="1">
    <location>
        <begin position="96"/>
        <end position="111"/>
    </location>
</feature>
<reference evidence="2 3" key="1">
    <citation type="journal article" date="2017" name="Nature">
        <title>The Apostasia genome and the evolution of orchids.</title>
        <authorList>
            <person name="Zhang G.Q."/>
            <person name="Liu K.W."/>
            <person name="Li Z."/>
            <person name="Lohaus R."/>
            <person name="Hsiao Y.Y."/>
            <person name="Niu S.C."/>
            <person name="Wang J.Y."/>
            <person name="Lin Y.C."/>
            <person name="Xu Q."/>
            <person name="Chen L.J."/>
            <person name="Yoshida K."/>
            <person name="Fujiwara S."/>
            <person name="Wang Z.W."/>
            <person name="Zhang Y.Q."/>
            <person name="Mitsuda N."/>
            <person name="Wang M."/>
            <person name="Liu G.H."/>
            <person name="Pecoraro L."/>
            <person name="Huang H.X."/>
            <person name="Xiao X.J."/>
            <person name="Lin M."/>
            <person name="Wu X.Y."/>
            <person name="Wu W.L."/>
            <person name="Chen Y.Y."/>
            <person name="Chang S.B."/>
            <person name="Sakamoto S."/>
            <person name="Ohme-Takagi M."/>
            <person name="Yagi M."/>
            <person name="Zeng S.J."/>
            <person name="Shen C.Y."/>
            <person name="Yeh C.M."/>
            <person name="Luo Y.B."/>
            <person name="Tsai W.C."/>
            <person name="Van de Peer Y."/>
            <person name="Liu Z.J."/>
        </authorList>
    </citation>
    <scope>NUCLEOTIDE SEQUENCE [LARGE SCALE GENOMIC DNA]</scope>
    <source>
        <strain evidence="3">cv. Shenzhen</strain>
        <tissue evidence="2">Stem</tissue>
    </source>
</reference>
<feature type="region of interest" description="Disordered" evidence="1">
    <location>
        <begin position="86"/>
        <end position="139"/>
    </location>
</feature>
<sequence length="152" mass="17002">MPRHLQRRPMESFVRGQDDCRKWARLPAAALHCPLTVHRRKQLHLHTTAAGKSQQRLLLLLRQPKGPPPNLLTGVSTALQPLSLHHPPQKRLRQPRLQSLAPTASPTSSKMTPAALPSRKCAEEENRAHPEKHGNHSTFPSLCCAISLPSWT</sequence>
<dbReference type="Proteomes" id="UP000236161">
    <property type="component" value="Unassembled WGS sequence"/>
</dbReference>
<dbReference type="AlphaFoldDB" id="A0A2H9ZZD3"/>
<evidence type="ECO:0000256" key="1">
    <source>
        <dbReference type="SAM" id="MobiDB-lite"/>
    </source>
</evidence>
<proteinExistence type="predicted"/>